<sequence>MINKAPALDNGLRLFEKNGSIGVCTMDGRPINGLISVIAHSECGEITRATIEVEVFNEEKSRAIHTANRHSHKKIS</sequence>
<proteinExistence type="predicted"/>
<evidence type="ECO:0000313" key="1">
    <source>
        <dbReference type="EMBL" id="MDG1643495.1"/>
    </source>
</evidence>
<keyword evidence="2" id="KW-1185">Reference proteome</keyword>
<organism evidence="1 2">
    <name type="scientific">Klebsiella huaxiensis</name>
    <dbReference type="NCBI Taxonomy" id="2153354"/>
    <lineage>
        <taxon>Bacteria</taxon>
        <taxon>Pseudomonadati</taxon>
        <taxon>Pseudomonadota</taxon>
        <taxon>Gammaproteobacteria</taxon>
        <taxon>Enterobacterales</taxon>
        <taxon>Enterobacteriaceae</taxon>
        <taxon>Klebsiella/Raoultella group</taxon>
        <taxon>Klebsiella</taxon>
    </lineage>
</organism>
<accession>A0ABT6EDK8</accession>
<name>A0ABT6EDK8_9ENTR</name>
<dbReference type="Proteomes" id="UP001075001">
    <property type="component" value="Unassembled WGS sequence"/>
</dbReference>
<dbReference type="RefSeq" id="WP_154992952.1">
    <property type="nucleotide sequence ID" value="NZ_JAPQEX020000001.1"/>
</dbReference>
<gene>
    <name evidence="1" type="ORF">OXR69_016685</name>
</gene>
<comment type="caution">
    <text evidence="1">The sequence shown here is derived from an EMBL/GenBank/DDBJ whole genome shotgun (WGS) entry which is preliminary data.</text>
</comment>
<protein>
    <submittedName>
        <fullName evidence="1">Uncharacterized protein</fullName>
    </submittedName>
</protein>
<reference evidence="1" key="1">
    <citation type="submission" date="2023-03" db="EMBL/GenBank/DDBJ databases">
        <title>identification of new KPC variant in Klebsiella huaxiensis from the Hospital Sewage Samples in China.</title>
        <authorList>
            <person name="Wu Y."/>
        </authorList>
    </citation>
    <scope>NUCLEOTIDE SEQUENCE</scope>
    <source>
        <strain evidence="1">ZR-9</strain>
    </source>
</reference>
<dbReference type="EMBL" id="JAPQEX020000001">
    <property type="protein sequence ID" value="MDG1643495.1"/>
    <property type="molecule type" value="Genomic_DNA"/>
</dbReference>
<evidence type="ECO:0000313" key="2">
    <source>
        <dbReference type="Proteomes" id="UP001075001"/>
    </source>
</evidence>